<sequence length="253" mass="28041">MHAALAEISLTLAANDFVGIIGPNGAGKSSLLHLLSGQVMPTVGHVLLAGRPLHRFSATQLAQRIASVAQINVPALGLTCWQVAAMGLLPHKKWFEHETDRDRQQIAMALEHVGLFDKQQATTDTLSGGELQRLYIARALVQQASILLLDEPTNHLDVQYQHQVLQLLQQLGKTVICSMHDLNLAARYCNKLLLLHEGRVQAFGTPEQVLQPDLLQQVFALPCEVTVHPTFHWRQVTFLAKDMFYTKAKQAVL</sequence>
<evidence type="ECO:0000256" key="1">
    <source>
        <dbReference type="ARBA" id="ARBA00022741"/>
    </source>
</evidence>
<evidence type="ECO:0000313" key="5">
    <source>
        <dbReference type="Proteomes" id="UP000634667"/>
    </source>
</evidence>
<proteinExistence type="predicted"/>
<protein>
    <submittedName>
        <fullName evidence="4">ABC transporter</fullName>
    </submittedName>
</protein>
<keyword evidence="1" id="KW-0547">Nucleotide-binding</keyword>
<evidence type="ECO:0000256" key="2">
    <source>
        <dbReference type="ARBA" id="ARBA00022840"/>
    </source>
</evidence>
<reference evidence="5" key="1">
    <citation type="journal article" date="2019" name="Int. J. Syst. Evol. Microbiol.">
        <title>The Global Catalogue of Microorganisms (GCM) 10K type strain sequencing project: providing services to taxonomists for standard genome sequencing and annotation.</title>
        <authorList>
            <consortium name="The Broad Institute Genomics Platform"/>
            <consortium name="The Broad Institute Genome Sequencing Center for Infectious Disease"/>
            <person name="Wu L."/>
            <person name="Ma J."/>
        </authorList>
    </citation>
    <scope>NUCLEOTIDE SEQUENCE [LARGE SCALE GENOMIC DNA]</scope>
    <source>
        <strain evidence="5">KCTC 23723</strain>
    </source>
</reference>
<dbReference type="CDD" id="cd03214">
    <property type="entry name" value="ABC_Iron-Siderophores_B12_Hemin"/>
    <property type="match status" value="1"/>
</dbReference>
<dbReference type="InterPro" id="IPR003593">
    <property type="entry name" value="AAA+_ATPase"/>
</dbReference>
<organism evidence="4 5">
    <name type="scientific">Alishewanella tabrizica</name>
    <dbReference type="NCBI Taxonomy" id="671278"/>
    <lineage>
        <taxon>Bacteria</taxon>
        <taxon>Pseudomonadati</taxon>
        <taxon>Pseudomonadota</taxon>
        <taxon>Gammaproteobacteria</taxon>
        <taxon>Alteromonadales</taxon>
        <taxon>Alteromonadaceae</taxon>
        <taxon>Alishewanella</taxon>
    </lineage>
</organism>
<evidence type="ECO:0000313" key="4">
    <source>
        <dbReference type="EMBL" id="GGW71033.1"/>
    </source>
</evidence>
<dbReference type="InterPro" id="IPR027417">
    <property type="entry name" value="P-loop_NTPase"/>
</dbReference>
<evidence type="ECO:0000259" key="3">
    <source>
        <dbReference type="PROSITE" id="PS50893"/>
    </source>
</evidence>
<keyword evidence="5" id="KW-1185">Reference proteome</keyword>
<dbReference type="SUPFAM" id="SSF52540">
    <property type="entry name" value="P-loop containing nucleoside triphosphate hydrolases"/>
    <property type="match status" value="1"/>
</dbReference>
<dbReference type="SMART" id="SM00382">
    <property type="entry name" value="AAA"/>
    <property type="match status" value="1"/>
</dbReference>
<dbReference type="Proteomes" id="UP000634667">
    <property type="component" value="Unassembled WGS sequence"/>
</dbReference>
<gene>
    <name evidence="4" type="ORF">GCM10008111_28930</name>
</gene>
<dbReference type="PROSITE" id="PS50893">
    <property type="entry name" value="ABC_TRANSPORTER_2"/>
    <property type="match status" value="1"/>
</dbReference>
<dbReference type="PANTHER" id="PTHR42794:SF2">
    <property type="entry name" value="ABC TRANSPORTER ATP-BINDING PROTEIN"/>
    <property type="match status" value="1"/>
</dbReference>
<dbReference type="Pfam" id="PF00005">
    <property type="entry name" value="ABC_tran"/>
    <property type="match status" value="1"/>
</dbReference>
<dbReference type="InterPro" id="IPR003439">
    <property type="entry name" value="ABC_transporter-like_ATP-bd"/>
</dbReference>
<dbReference type="EMBL" id="BMYR01000013">
    <property type="protein sequence ID" value="GGW71033.1"/>
    <property type="molecule type" value="Genomic_DNA"/>
</dbReference>
<name>A0ABQ2WU51_9ALTE</name>
<dbReference type="Gene3D" id="3.40.50.300">
    <property type="entry name" value="P-loop containing nucleotide triphosphate hydrolases"/>
    <property type="match status" value="1"/>
</dbReference>
<keyword evidence="2" id="KW-0067">ATP-binding</keyword>
<accession>A0ABQ2WU51</accession>
<dbReference type="PANTHER" id="PTHR42794">
    <property type="entry name" value="HEMIN IMPORT ATP-BINDING PROTEIN HMUV"/>
    <property type="match status" value="1"/>
</dbReference>
<comment type="caution">
    <text evidence="4">The sequence shown here is derived from an EMBL/GenBank/DDBJ whole genome shotgun (WGS) entry which is preliminary data.</text>
</comment>
<feature type="domain" description="ABC transporter" evidence="3">
    <location>
        <begin position="1"/>
        <end position="222"/>
    </location>
</feature>